<feature type="domain" description="Methyltransferase" evidence="6">
    <location>
        <begin position="392"/>
        <end position="484"/>
    </location>
</feature>
<keyword evidence="2" id="KW-0560">Oxidoreductase</keyword>
<dbReference type="InterPro" id="IPR029063">
    <property type="entry name" value="SAM-dependent_MTases_sf"/>
</dbReference>
<evidence type="ECO:0000313" key="8">
    <source>
        <dbReference type="Proteomes" id="UP000199341"/>
    </source>
</evidence>
<dbReference type="Gene3D" id="3.50.50.60">
    <property type="entry name" value="FAD/NAD(P)-binding domain"/>
    <property type="match status" value="2"/>
</dbReference>
<dbReference type="Proteomes" id="UP000199341">
    <property type="component" value="Unassembled WGS sequence"/>
</dbReference>
<feature type="compositionally biased region" description="Basic and acidic residues" evidence="4">
    <location>
        <begin position="13"/>
        <end position="39"/>
    </location>
</feature>
<dbReference type="GO" id="GO:0008168">
    <property type="term" value="F:methyltransferase activity"/>
    <property type="evidence" value="ECO:0007669"/>
    <property type="project" value="UniProtKB-ARBA"/>
</dbReference>
<comment type="catalytic activity">
    <reaction evidence="3">
        <text>[thioredoxin]-dithiol + NADP(+) = [thioredoxin]-disulfide + NADPH + H(+)</text>
        <dbReference type="Rhea" id="RHEA:20345"/>
        <dbReference type="Rhea" id="RHEA-COMP:10698"/>
        <dbReference type="Rhea" id="RHEA-COMP:10700"/>
        <dbReference type="ChEBI" id="CHEBI:15378"/>
        <dbReference type="ChEBI" id="CHEBI:29950"/>
        <dbReference type="ChEBI" id="CHEBI:50058"/>
        <dbReference type="ChEBI" id="CHEBI:57783"/>
        <dbReference type="ChEBI" id="CHEBI:58349"/>
        <dbReference type="EC" id="1.8.1.9"/>
    </reaction>
</comment>
<dbReference type="SUPFAM" id="SSF53335">
    <property type="entry name" value="S-adenosyl-L-methionine-dependent methyltransferases"/>
    <property type="match status" value="1"/>
</dbReference>
<proteinExistence type="predicted"/>
<reference evidence="7 8" key="1">
    <citation type="submission" date="2016-10" db="EMBL/GenBank/DDBJ databases">
        <authorList>
            <person name="de Groot N.N."/>
        </authorList>
    </citation>
    <scope>NUCLEOTIDE SEQUENCE [LARGE SCALE GENOMIC DNA]</scope>
    <source>
        <strain evidence="7 8">CGMCC 4.2022</strain>
    </source>
</reference>
<dbReference type="GO" id="GO:0004791">
    <property type="term" value="F:thioredoxin-disulfide reductase (NADPH) activity"/>
    <property type="evidence" value="ECO:0007669"/>
    <property type="project" value="UniProtKB-EC"/>
</dbReference>
<dbReference type="Gene3D" id="3.40.50.150">
    <property type="entry name" value="Vaccinia Virus protein VP39"/>
    <property type="match status" value="1"/>
</dbReference>
<feature type="domain" description="FAD/NAD(P)-binding" evidence="5">
    <location>
        <begin position="47"/>
        <end position="330"/>
    </location>
</feature>
<keyword evidence="8" id="KW-1185">Reference proteome</keyword>
<evidence type="ECO:0000313" key="7">
    <source>
        <dbReference type="EMBL" id="SDO70415.1"/>
    </source>
</evidence>
<dbReference type="STRING" id="310781.SAMN05216259_111299"/>
<evidence type="ECO:0000256" key="4">
    <source>
        <dbReference type="SAM" id="MobiDB-lite"/>
    </source>
</evidence>
<name>A0A1H0LQQ0_9ACTN</name>
<dbReference type="AlphaFoldDB" id="A0A1H0LQQ0"/>
<dbReference type="CDD" id="cd02440">
    <property type="entry name" value="AdoMet_MTases"/>
    <property type="match status" value="1"/>
</dbReference>
<evidence type="ECO:0000259" key="5">
    <source>
        <dbReference type="Pfam" id="PF07992"/>
    </source>
</evidence>
<dbReference type="PANTHER" id="PTHR48105">
    <property type="entry name" value="THIOREDOXIN REDUCTASE 1-RELATED-RELATED"/>
    <property type="match status" value="1"/>
</dbReference>
<evidence type="ECO:0000256" key="1">
    <source>
        <dbReference type="ARBA" id="ARBA00022630"/>
    </source>
</evidence>
<evidence type="ECO:0000256" key="2">
    <source>
        <dbReference type="ARBA" id="ARBA00023002"/>
    </source>
</evidence>
<dbReference type="PRINTS" id="PR00469">
    <property type="entry name" value="PNDRDTASEII"/>
</dbReference>
<dbReference type="InterPro" id="IPR050097">
    <property type="entry name" value="Ferredoxin-NADP_redctase_2"/>
</dbReference>
<organism evidence="7 8">
    <name type="scientific">Actinacidiphila guanduensis</name>
    <dbReference type="NCBI Taxonomy" id="310781"/>
    <lineage>
        <taxon>Bacteria</taxon>
        <taxon>Bacillati</taxon>
        <taxon>Actinomycetota</taxon>
        <taxon>Actinomycetes</taxon>
        <taxon>Kitasatosporales</taxon>
        <taxon>Streptomycetaceae</taxon>
        <taxon>Actinacidiphila</taxon>
    </lineage>
</organism>
<protein>
    <submittedName>
        <fullName evidence="7">Thioredoxin reductase</fullName>
    </submittedName>
</protein>
<evidence type="ECO:0000259" key="6">
    <source>
        <dbReference type="Pfam" id="PF13649"/>
    </source>
</evidence>
<dbReference type="InterPro" id="IPR041698">
    <property type="entry name" value="Methyltransf_25"/>
</dbReference>
<dbReference type="InterPro" id="IPR036188">
    <property type="entry name" value="FAD/NAD-bd_sf"/>
</dbReference>
<gene>
    <name evidence="7" type="ORF">SAMN05216259_111299</name>
</gene>
<accession>A0A1H0LQQ0</accession>
<feature type="region of interest" description="Disordered" evidence="4">
    <location>
        <begin position="1"/>
        <end position="39"/>
    </location>
</feature>
<evidence type="ECO:0000256" key="3">
    <source>
        <dbReference type="ARBA" id="ARBA00048132"/>
    </source>
</evidence>
<dbReference type="Pfam" id="PF07992">
    <property type="entry name" value="Pyr_redox_2"/>
    <property type="match status" value="1"/>
</dbReference>
<dbReference type="RefSeq" id="WP_245771636.1">
    <property type="nucleotide sequence ID" value="NZ_FNIE01000011.1"/>
</dbReference>
<dbReference type="PRINTS" id="PR00368">
    <property type="entry name" value="FADPNR"/>
</dbReference>
<dbReference type="InterPro" id="IPR023753">
    <property type="entry name" value="FAD/NAD-binding_dom"/>
</dbReference>
<dbReference type="Pfam" id="PF13649">
    <property type="entry name" value="Methyltransf_25"/>
    <property type="match status" value="1"/>
</dbReference>
<sequence length="563" mass="58898">MSEHPAQSRPPAHHSEHPEHPEHAEHPGHPDEHAGHAHHPAMERHCDVAVIGGSAAGLAAALQLSRQRRGVVVVDDGTPRNAPAAHMHGYLGHEGAAPGELTAAGREEVRAYGGEVLAGRVVGVHRHDDGRFRLDLTGGHTLVARRVLAATGLADELPAIDGVAEQWGRGVIHCPFCHGFEVRDRGLVQIVTHPLGLHPTPLFRHLTDRLTVVLHDPAGIEEGALEALATSGVTVERGEVGRVLTGADGEVAGVELADGRVLDADAVVVGSRFRARAGVLAGVGLAATAHPSGAGDVLAVDPRGETAVPGVYAAGNVTDPSLQVLPSAAQGSQVGAMIAFDLAEQDLRAAARPSGEAADWDHRYARAGRAWSGNPNGTFVQEAAGLAPGRALDVGAGEGADALWLAGRGWKVTATDISGNALARVRAEAERRGLTVELLRGDANDPAPFGTGTFDLVSLQYGSFKRTPDRRGVRNLLAAVAPGGTLLVVHHDLAPLREPVDVAAETRMYDPRAFVGIDEFAAALAADPDGWDIETHETRPRPPGAASTHHVDDVVLRARRRAV</sequence>
<dbReference type="EMBL" id="FNIE01000011">
    <property type="protein sequence ID" value="SDO70415.1"/>
    <property type="molecule type" value="Genomic_DNA"/>
</dbReference>
<dbReference type="SUPFAM" id="SSF51905">
    <property type="entry name" value="FAD/NAD(P)-binding domain"/>
    <property type="match status" value="1"/>
</dbReference>
<keyword evidence="1" id="KW-0285">Flavoprotein</keyword>